<keyword evidence="9" id="KW-0812">Transmembrane</keyword>
<dbReference type="InterPro" id="IPR036890">
    <property type="entry name" value="HATPase_C_sf"/>
</dbReference>
<dbReference type="EMBL" id="SWLG01000014">
    <property type="protein sequence ID" value="TLS36016.1"/>
    <property type="molecule type" value="Genomic_DNA"/>
</dbReference>
<evidence type="ECO:0000259" key="10">
    <source>
        <dbReference type="Pfam" id="PF02518"/>
    </source>
</evidence>
<dbReference type="AlphaFoldDB" id="A0A5R9F0Q6"/>
<feature type="domain" description="Signal transduction histidine kinase subgroup 3 dimerisation and phosphoacceptor" evidence="11">
    <location>
        <begin position="186"/>
        <end position="251"/>
    </location>
</feature>
<dbReference type="PANTHER" id="PTHR24421">
    <property type="entry name" value="NITRATE/NITRITE SENSOR PROTEIN NARX-RELATED"/>
    <property type="match status" value="1"/>
</dbReference>
<feature type="domain" description="Histidine kinase/HSP90-like ATPase" evidence="10">
    <location>
        <begin position="300"/>
        <end position="381"/>
    </location>
</feature>
<feature type="transmembrane region" description="Helical" evidence="9">
    <location>
        <begin position="118"/>
        <end position="135"/>
    </location>
</feature>
<evidence type="ECO:0000259" key="11">
    <source>
        <dbReference type="Pfam" id="PF07730"/>
    </source>
</evidence>
<dbReference type="CDD" id="cd16917">
    <property type="entry name" value="HATPase_UhpB-NarQ-NarX-like"/>
    <property type="match status" value="1"/>
</dbReference>
<name>A0A5R9F0Q6_9BACL</name>
<gene>
    <name evidence="12" type="ORF">FCL54_17655</name>
</gene>
<evidence type="ECO:0000256" key="2">
    <source>
        <dbReference type="ARBA" id="ARBA00012438"/>
    </source>
</evidence>
<evidence type="ECO:0000313" key="12">
    <source>
        <dbReference type="EMBL" id="TLS36016.1"/>
    </source>
</evidence>
<dbReference type="EC" id="2.7.13.3" evidence="2"/>
<keyword evidence="13" id="KW-1185">Reference proteome</keyword>
<reference evidence="12 13" key="1">
    <citation type="submission" date="2019-04" db="EMBL/GenBank/DDBJ databases">
        <title>Bacillus caeni sp. nov., a bacterium isolated from mangrove sediment.</title>
        <authorList>
            <person name="Huang H."/>
            <person name="Mo K."/>
            <person name="Hu Y."/>
        </authorList>
    </citation>
    <scope>NUCLEOTIDE SEQUENCE [LARGE SCALE GENOMIC DNA]</scope>
    <source>
        <strain evidence="12 13">HB172195</strain>
    </source>
</reference>
<feature type="transmembrane region" description="Helical" evidence="9">
    <location>
        <begin position="71"/>
        <end position="88"/>
    </location>
</feature>
<evidence type="ECO:0000256" key="7">
    <source>
        <dbReference type="ARBA" id="ARBA00022840"/>
    </source>
</evidence>
<keyword evidence="5" id="KW-0547">Nucleotide-binding</keyword>
<evidence type="ECO:0000256" key="5">
    <source>
        <dbReference type="ARBA" id="ARBA00022741"/>
    </source>
</evidence>
<keyword evidence="7" id="KW-0067">ATP-binding</keyword>
<proteinExistence type="predicted"/>
<feature type="transmembrane region" description="Helical" evidence="9">
    <location>
        <begin position="16"/>
        <end position="33"/>
    </location>
</feature>
<dbReference type="Gene3D" id="1.20.5.1930">
    <property type="match status" value="1"/>
</dbReference>
<evidence type="ECO:0000256" key="1">
    <source>
        <dbReference type="ARBA" id="ARBA00000085"/>
    </source>
</evidence>
<keyword evidence="3" id="KW-0597">Phosphoprotein</keyword>
<protein>
    <recommendedName>
        <fullName evidence="2">histidine kinase</fullName>
        <ecNumber evidence="2">2.7.13.3</ecNumber>
    </recommendedName>
</protein>
<feature type="transmembrane region" description="Helical" evidence="9">
    <location>
        <begin position="141"/>
        <end position="158"/>
    </location>
</feature>
<keyword evidence="9" id="KW-1133">Transmembrane helix</keyword>
<dbReference type="Proteomes" id="UP000308230">
    <property type="component" value="Unassembled WGS sequence"/>
</dbReference>
<dbReference type="InterPro" id="IPR003594">
    <property type="entry name" value="HATPase_dom"/>
</dbReference>
<keyword evidence="9" id="KW-0472">Membrane</keyword>
<dbReference type="GO" id="GO:0016020">
    <property type="term" value="C:membrane"/>
    <property type="evidence" value="ECO:0007669"/>
    <property type="project" value="InterPro"/>
</dbReference>
<dbReference type="SUPFAM" id="SSF55874">
    <property type="entry name" value="ATPase domain of HSP90 chaperone/DNA topoisomerase II/histidine kinase"/>
    <property type="match status" value="1"/>
</dbReference>
<comment type="catalytic activity">
    <reaction evidence="1">
        <text>ATP + protein L-histidine = ADP + protein N-phospho-L-histidine.</text>
        <dbReference type="EC" id="2.7.13.3"/>
    </reaction>
</comment>
<dbReference type="GO" id="GO:0005524">
    <property type="term" value="F:ATP binding"/>
    <property type="evidence" value="ECO:0007669"/>
    <property type="project" value="UniProtKB-KW"/>
</dbReference>
<evidence type="ECO:0000313" key="13">
    <source>
        <dbReference type="Proteomes" id="UP000308230"/>
    </source>
</evidence>
<dbReference type="GO" id="GO:0000155">
    <property type="term" value="F:phosphorelay sensor kinase activity"/>
    <property type="evidence" value="ECO:0007669"/>
    <property type="project" value="InterPro"/>
</dbReference>
<keyword evidence="8" id="KW-0902">Two-component regulatory system</keyword>
<dbReference type="Gene3D" id="3.30.565.10">
    <property type="entry name" value="Histidine kinase-like ATPase, C-terminal domain"/>
    <property type="match status" value="1"/>
</dbReference>
<dbReference type="Pfam" id="PF07730">
    <property type="entry name" value="HisKA_3"/>
    <property type="match status" value="1"/>
</dbReference>
<evidence type="ECO:0000256" key="3">
    <source>
        <dbReference type="ARBA" id="ARBA00022553"/>
    </source>
</evidence>
<keyword evidence="6 12" id="KW-0418">Kinase</keyword>
<comment type="caution">
    <text evidence="12">The sequence shown here is derived from an EMBL/GenBank/DDBJ whole genome shotgun (WGS) entry which is preliminary data.</text>
</comment>
<evidence type="ECO:0000256" key="4">
    <source>
        <dbReference type="ARBA" id="ARBA00022679"/>
    </source>
</evidence>
<dbReference type="InterPro" id="IPR011712">
    <property type="entry name" value="Sig_transdc_His_kin_sub3_dim/P"/>
</dbReference>
<dbReference type="InterPro" id="IPR050482">
    <property type="entry name" value="Sensor_HK_TwoCompSys"/>
</dbReference>
<sequence length="392" mass="44490">MAMGVMPMLNSKSMKMVWGLKAVLVSIILYQVVVDPFLFIGMKAVFIAFLVLMQVNDVARYHYHLSERHRYLYLSSMILNIAAIGVYMEMFDSVATSIYFVYPLVEVFLKGQKVFKGIVLFHLFVYLSVVYVSQADFESSVMSYMATFLVVYLFREISLEREKGQLLNAELAEAHAKLKEITIVKERTRIAQEMHDSIGHSLIALRMNLEFAENTIETHPEKAGEALSKAHLFSQKSIKELRKAVSVLKDQSVNSQIELEELLKDMIESLQTSGTLHFILNFDKNVESGNQVMNNCIYNSVREAVTNGLKHGKAQQFLIDITWSGDQVRLFVEDNGKGCTQIKKSHGLHGIEERIRLLNGKVSFSSEKDQGFKMLAEIPVRNVTNATNVEVI</sequence>
<feature type="transmembrane region" description="Helical" evidence="9">
    <location>
        <begin position="39"/>
        <end position="59"/>
    </location>
</feature>
<evidence type="ECO:0000256" key="6">
    <source>
        <dbReference type="ARBA" id="ARBA00022777"/>
    </source>
</evidence>
<keyword evidence="4" id="KW-0808">Transferase</keyword>
<dbReference type="PANTHER" id="PTHR24421:SF10">
    <property type="entry name" value="NITRATE_NITRITE SENSOR PROTEIN NARQ"/>
    <property type="match status" value="1"/>
</dbReference>
<dbReference type="Pfam" id="PF02518">
    <property type="entry name" value="HATPase_c"/>
    <property type="match status" value="1"/>
</dbReference>
<dbReference type="GO" id="GO:0046983">
    <property type="term" value="F:protein dimerization activity"/>
    <property type="evidence" value="ECO:0007669"/>
    <property type="project" value="InterPro"/>
</dbReference>
<dbReference type="OrthoDB" id="199946at2"/>
<evidence type="ECO:0000256" key="9">
    <source>
        <dbReference type="SAM" id="Phobius"/>
    </source>
</evidence>
<evidence type="ECO:0000256" key="8">
    <source>
        <dbReference type="ARBA" id="ARBA00023012"/>
    </source>
</evidence>
<accession>A0A5R9F0Q6</accession>
<organism evidence="12 13">
    <name type="scientific">Exobacillus caeni</name>
    <dbReference type="NCBI Taxonomy" id="2574798"/>
    <lineage>
        <taxon>Bacteria</taxon>
        <taxon>Bacillati</taxon>
        <taxon>Bacillota</taxon>
        <taxon>Bacilli</taxon>
        <taxon>Bacillales</taxon>
        <taxon>Guptibacillaceae</taxon>
        <taxon>Exobacillus</taxon>
    </lineage>
</organism>